<proteinExistence type="predicted"/>
<evidence type="ECO:0000313" key="1">
    <source>
        <dbReference type="EMBL" id="RCS30936.1"/>
    </source>
</evidence>
<dbReference type="InterPro" id="IPR021710">
    <property type="entry name" value="DUF3293"/>
</dbReference>
<accession>A0A368KIH1</accession>
<organism evidence="1 2">
    <name type="scientific">Rhodanobacter denitrificans</name>
    <dbReference type="NCBI Taxonomy" id="666685"/>
    <lineage>
        <taxon>Bacteria</taxon>
        <taxon>Pseudomonadati</taxon>
        <taxon>Pseudomonadota</taxon>
        <taxon>Gammaproteobacteria</taxon>
        <taxon>Lysobacterales</taxon>
        <taxon>Rhodanobacteraceae</taxon>
        <taxon>Rhodanobacter</taxon>
    </lineage>
</organism>
<dbReference type="OrthoDB" id="6024680at2"/>
<dbReference type="Proteomes" id="UP000252387">
    <property type="component" value="Unassembled WGS sequence"/>
</dbReference>
<dbReference type="EMBL" id="QFWQ01000003">
    <property type="protein sequence ID" value="RCS30936.1"/>
    <property type="molecule type" value="Genomic_DNA"/>
</dbReference>
<gene>
    <name evidence="1" type="ORF">DEO45_04075</name>
</gene>
<comment type="caution">
    <text evidence="1">The sequence shown here is derived from an EMBL/GenBank/DDBJ whole genome shotgun (WGS) entry which is preliminary data.</text>
</comment>
<protein>
    <submittedName>
        <fullName evidence="1">DUF3293 domain-containing protein</fullName>
    </submittedName>
</protein>
<dbReference type="Pfam" id="PF11697">
    <property type="entry name" value="DUF3293"/>
    <property type="match status" value="1"/>
</dbReference>
<sequence>MDEALLEAFHATAYHVCLDTVTWATIRVDLPLPPQLAAAIGSRPWAFITAWNPQARRRPPAENLAAQRELLATLQDQPGVAVHPALGVGTSGWSEPSLFVIGAGTHVLDKLARAHGQLAYVHGEAGSAALLRVLDR</sequence>
<dbReference type="AlphaFoldDB" id="A0A368KIH1"/>
<reference evidence="1 2" key="1">
    <citation type="submission" date="2018-05" db="EMBL/GenBank/DDBJ databases">
        <title>Draft genome sequence of Rhodanobacter denitrificans Yn1 isolated from gold copper mine.</title>
        <authorList>
            <person name="Yang N."/>
            <person name="Mazhar H.S."/>
            <person name="Rensing C."/>
        </authorList>
    </citation>
    <scope>NUCLEOTIDE SEQUENCE [LARGE SCALE GENOMIC DNA]</scope>
    <source>
        <strain evidence="1 2">Yn1</strain>
    </source>
</reference>
<evidence type="ECO:0000313" key="2">
    <source>
        <dbReference type="Proteomes" id="UP000252387"/>
    </source>
</evidence>
<name>A0A368KIH1_9GAMM</name>
<dbReference type="RefSeq" id="WP_114341014.1">
    <property type="nucleotide sequence ID" value="NZ_QFWQ01000003.1"/>
</dbReference>
<keyword evidence="2" id="KW-1185">Reference proteome</keyword>